<dbReference type="Gene3D" id="3.30.70.270">
    <property type="match status" value="1"/>
</dbReference>
<dbReference type="CDD" id="cd01948">
    <property type="entry name" value="EAL"/>
    <property type="match status" value="1"/>
</dbReference>
<evidence type="ECO:0000313" key="6">
    <source>
        <dbReference type="Proteomes" id="UP000439994"/>
    </source>
</evidence>
<dbReference type="PROSITE" id="PS50885">
    <property type="entry name" value="HAMP"/>
    <property type="match status" value="1"/>
</dbReference>
<keyword evidence="1" id="KW-1133">Transmembrane helix</keyword>
<dbReference type="InterPro" id="IPR043128">
    <property type="entry name" value="Rev_trsase/Diguanyl_cyclase"/>
</dbReference>
<dbReference type="PROSITE" id="PS50887">
    <property type="entry name" value="GGDEF"/>
    <property type="match status" value="1"/>
</dbReference>
<feature type="domain" description="GGDEF" evidence="4">
    <location>
        <begin position="385"/>
        <end position="516"/>
    </location>
</feature>
<evidence type="ECO:0000259" key="2">
    <source>
        <dbReference type="PROSITE" id="PS50883"/>
    </source>
</evidence>
<proteinExistence type="predicted"/>
<evidence type="ECO:0000259" key="3">
    <source>
        <dbReference type="PROSITE" id="PS50885"/>
    </source>
</evidence>
<dbReference type="SUPFAM" id="SSF141868">
    <property type="entry name" value="EAL domain-like"/>
    <property type="match status" value="1"/>
</dbReference>
<keyword evidence="6" id="KW-1185">Reference proteome</keyword>
<dbReference type="OrthoDB" id="9804951at2"/>
<dbReference type="GO" id="GO:0071111">
    <property type="term" value="F:cyclic-guanylate-specific phosphodiesterase activity"/>
    <property type="evidence" value="ECO:0007669"/>
    <property type="project" value="InterPro"/>
</dbReference>
<dbReference type="Gene3D" id="6.10.340.10">
    <property type="match status" value="1"/>
</dbReference>
<dbReference type="SMART" id="SM00052">
    <property type="entry name" value="EAL"/>
    <property type="match status" value="1"/>
</dbReference>
<name>A0A6N8F9I8_9GAMM</name>
<dbReference type="NCBIfam" id="TIGR00254">
    <property type="entry name" value="GGDEF"/>
    <property type="match status" value="1"/>
</dbReference>
<dbReference type="InterPro" id="IPR035919">
    <property type="entry name" value="EAL_sf"/>
</dbReference>
<feature type="transmembrane region" description="Helical" evidence="1">
    <location>
        <begin position="275"/>
        <end position="297"/>
    </location>
</feature>
<keyword evidence="1" id="KW-0812">Transmembrane</keyword>
<dbReference type="GO" id="GO:0007165">
    <property type="term" value="P:signal transduction"/>
    <property type="evidence" value="ECO:0007669"/>
    <property type="project" value="InterPro"/>
</dbReference>
<reference evidence="5 6" key="1">
    <citation type="submission" date="2019-11" db="EMBL/GenBank/DDBJ databases">
        <title>P. haliotis isolates from Z. marina roots.</title>
        <authorList>
            <person name="Cohen M."/>
            <person name="Jospin G."/>
            <person name="Eisen J.A."/>
            <person name="Coil D.A."/>
        </authorList>
    </citation>
    <scope>NUCLEOTIDE SEQUENCE [LARGE SCALE GENOMIC DNA]</scope>
    <source>
        <strain evidence="5 6">UCD-MCMsp1aY</strain>
    </source>
</reference>
<comment type="caution">
    <text evidence="5">The sequence shown here is derived from an EMBL/GenBank/DDBJ whole genome shotgun (WGS) entry which is preliminary data.</text>
</comment>
<feature type="domain" description="HAMP" evidence="3">
    <location>
        <begin position="299"/>
        <end position="351"/>
    </location>
</feature>
<evidence type="ECO:0000313" key="5">
    <source>
        <dbReference type="EMBL" id="MUH73103.1"/>
    </source>
</evidence>
<dbReference type="InterPro" id="IPR001633">
    <property type="entry name" value="EAL_dom"/>
</dbReference>
<dbReference type="PANTHER" id="PTHR33121">
    <property type="entry name" value="CYCLIC DI-GMP PHOSPHODIESTERASE PDEF"/>
    <property type="match status" value="1"/>
</dbReference>
<evidence type="ECO:0000256" key="1">
    <source>
        <dbReference type="SAM" id="Phobius"/>
    </source>
</evidence>
<organism evidence="5 6">
    <name type="scientific">Psychrosphaera haliotis</name>
    <dbReference type="NCBI Taxonomy" id="555083"/>
    <lineage>
        <taxon>Bacteria</taxon>
        <taxon>Pseudomonadati</taxon>
        <taxon>Pseudomonadota</taxon>
        <taxon>Gammaproteobacteria</taxon>
        <taxon>Alteromonadales</taxon>
        <taxon>Pseudoalteromonadaceae</taxon>
        <taxon>Psychrosphaera</taxon>
    </lineage>
</organism>
<dbReference type="Pfam" id="PF00990">
    <property type="entry name" value="GGDEF"/>
    <property type="match status" value="1"/>
</dbReference>
<dbReference type="AlphaFoldDB" id="A0A6N8F9I8"/>
<dbReference type="PANTHER" id="PTHR33121:SF71">
    <property type="entry name" value="OXYGEN SENSOR PROTEIN DOSP"/>
    <property type="match status" value="1"/>
</dbReference>
<feature type="domain" description="EAL" evidence="2">
    <location>
        <begin position="525"/>
        <end position="778"/>
    </location>
</feature>
<dbReference type="PROSITE" id="PS50883">
    <property type="entry name" value="EAL"/>
    <property type="match status" value="1"/>
</dbReference>
<dbReference type="Proteomes" id="UP000439994">
    <property type="component" value="Unassembled WGS sequence"/>
</dbReference>
<dbReference type="Pfam" id="PF00563">
    <property type="entry name" value="EAL"/>
    <property type="match status" value="1"/>
</dbReference>
<dbReference type="SMART" id="SM00267">
    <property type="entry name" value="GGDEF"/>
    <property type="match status" value="1"/>
</dbReference>
<dbReference type="EMBL" id="WOCD01000005">
    <property type="protein sequence ID" value="MUH73103.1"/>
    <property type="molecule type" value="Genomic_DNA"/>
</dbReference>
<dbReference type="InterPro" id="IPR003660">
    <property type="entry name" value="HAMP_dom"/>
</dbReference>
<dbReference type="Gene3D" id="3.20.20.450">
    <property type="entry name" value="EAL domain"/>
    <property type="match status" value="1"/>
</dbReference>
<dbReference type="InterPro" id="IPR000160">
    <property type="entry name" value="GGDEF_dom"/>
</dbReference>
<sequence>MNLMLINFRSLQNRNFFLFLFALIITVSSVLAVTLQQTYEHSTKQIDAQFESSHSVLLYRLESEAVGLNRGLEAASKNFSLKSLILGGKKDPTSLQVALVNYQSRLNSDFMAVIDQNRQPVVSTQILEEPMDIGPLNNNLRFGLINGNLYLISIQAIKEVERIPKPNAYIIAGLNVSSLFSKDIKSITNFELSVRYANTVQASTIDNVQPEQLTSAFTDLVPLTASSKIKNSNLVFLDNKPSISYQSYLGELNEKPINVFFTLPESKAHLNYDQLILQLSAAIAIIMVLISFLTFSFSKSIAKPLRLLANVANQIRKGEYPVIEHDKTLSEVETLSFALAGMQSAIQKREKENHKLAYYNPLTGLPNRIYFSSQIKKQIATYENHTFAVLWMDVDRFKDINDTLGHEFGDEVIKAIAKRLEDNAQRNMFLAYLDGDEFAAYIVIENEQEALVAANQIDHLFDRPFVVNEIALDVSVSIGVSLYPNDTKVSEKLMQYADIALYESKEQHHSVTRYKESNNKYSVVRLSLMTELKQAIEEGQLTLNYQPKIDVASGKVVSVESLVRWKHPEHGFIFPDEFIPLAEQTGNIRHLTHWAIETALQEHVRLREIGFDIKMAVNISAVDVSDLELPPFVSNLLEKYSVAPSSLILEVTESAIMSDPDKAMLALNMLKNMSIKLSIDDFGTGYSSMEQLKRAPVDELKIDKSFVLDLATNKDDLIIVKSITSLAHNLGMTIVAEGVEDNGSLTALRKLNVETAQGYFISRPVEAHILESWLQDNNGVFKS</sequence>
<dbReference type="SUPFAM" id="SSF55073">
    <property type="entry name" value="Nucleotide cyclase"/>
    <property type="match status" value="1"/>
</dbReference>
<dbReference type="InterPro" id="IPR050706">
    <property type="entry name" value="Cyclic-di-GMP_PDE-like"/>
</dbReference>
<keyword evidence="1" id="KW-0472">Membrane</keyword>
<evidence type="ECO:0000259" key="4">
    <source>
        <dbReference type="PROSITE" id="PS50887"/>
    </source>
</evidence>
<dbReference type="InterPro" id="IPR029787">
    <property type="entry name" value="Nucleotide_cyclase"/>
</dbReference>
<accession>A0A6N8F9I8</accession>
<protein>
    <submittedName>
        <fullName evidence="5">EAL domain-containing protein</fullName>
    </submittedName>
</protein>
<gene>
    <name evidence="5" type="ORF">GNP35_11790</name>
</gene>
<dbReference type="GO" id="GO:0016020">
    <property type="term" value="C:membrane"/>
    <property type="evidence" value="ECO:0007669"/>
    <property type="project" value="InterPro"/>
</dbReference>
<dbReference type="CDD" id="cd01949">
    <property type="entry name" value="GGDEF"/>
    <property type="match status" value="1"/>
</dbReference>